<dbReference type="Pfam" id="PF03658">
    <property type="entry name" value="Ub-RnfH"/>
    <property type="match status" value="1"/>
</dbReference>
<dbReference type="STRING" id="442341.SAMN04487959_106215"/>
<dbReference type="InterPro" id="IPR005346">
    <property type="entry name" value="RnfH"/>
</dbReference>
<protein>
    <recommendedName>
        <fullName evidence="2">UPF0125 protein SAMN04487959_106215</fullName>
    </recommendedName>
</protein>
<keyword evidence="4" id="KW-1185">Reference proteome</keyword>
<proteinExistence type="inferred from homology"/>
<evidence type="ECO:0000313" key="3">
    <source>
        <dbReference type="EMBL" id="SFH61234.1"/>
    </source>
</evidence>
<dbReference type="SUPFAM" id="SSF54285">
    <property type="entry name" value="MoaD/ThiS"/>
    <property type="match status" value="1"/>
</dbReference>
<evidence type="ECO:0000313" key="4">
    <source>
        <dbReference type="Proteomes" id="UP000199040"/>
    </source>
</evidence>
<sequence>MAAEPNVTGEAKPAATVTVEVAYALPDRQKIVTVAVKPGTTARDAVRLADMARYFPDVPETTFTQAPLGIFGKRLRDPERHELQAGDRVEIYRPLLIDPKQARAKRAADTSR</sequence>
<dbReference type="PANTHER" id="PTHR37483">
    <property type="entry name" value="UPF0125 PROTEIN RATB"/>
    <property type="match status" value="1"/>
</dbReference>
<organism evidence="3 4">
    <name type="scientific">Modicisalibacter xianhensis</name>
    <dbReference type="NCBI Taxonomy" id="442341"/>
    <lineage>
        <taxon>Bacteria</taxon>
        <taxon>Pseudomonadati</taxon>
        <taxon>Pseudomonadota</taxon>
        <taxon>Gammaproteobacteria</taxon>
        <taxon>Oceanospirillales</taxon>
        <taxon>Halomonadaceae</taxon>
        <taxon>Modicisalibacter</taxon>
    </lineage>
</organism>
<evidence type="ECO:0000256" key="1">
    <source>
        <dbReference type="ARBA" id="ARBA00010645"/>
    </source>
</evidence>
<dbReference type="Proteomes" id="UP000199040">
    <property type="component" value="Unassembled WGS sequence"/>
</dbReference>
<dbReference type="RefSeq" id="WP_092845905.1">
    <property type="nucleotide sequence ID" value="NZ_FOPY01000006.1"/>
</dbReference>
<dbReference type="InterPro" id="IPR037021">
    <property type="entry name" value="RnfH_sf"/>
</dbReference>
<reference evidence="3 4" key="1">
    <citation type="submission" date="2016-10" db="EMBL/GenBank/DDBJ databases">
        <authorList>
            <person name="de Groot N.N."/>
        </authorList>
    </citation>
    <scope>NUCLEOTIDE SEQUENCE [LARGE SCALE GENOMIC DNA]</scope>
    <source>
        <strain evidence="3 4">CGMCC 1.6848</strain>
    </source>
</reference>
<name>A0A1I3BG13_9GAMM</name>
<dbReference type="Gene3D" id="3.10.20.280">
    <property type="entry name" value="RnfH-like"/>
    <property type="match status" value="1"/>
</dbReference>
<comment type="similarity">
    <text evidence="1 2">Belongs to the UPF0125 (RnfH) family.</text>
</comment>
<dbReference type="EMBL" id="FOPY01000006">
    <property type="protein sequence ID" value="SFH61234.1"/>
    <property type="molecule type" value="Genomic_DNA"/>
</dbReference>
<dbReference type="AlphaFoldDB" id="A0A1I3BG13"/>
<dbReference type="InterPro" id="IPR016155">
    <property type="entry name" value="Mopterin_synth/thiamin_S_b"/>
</dbReference>
<accession>A0A1I3BG13</accession>
<gene>
    <name evidence="3" type="ORF">SAMN04487959_106215</name>
</gene>
<dbReference type="HAMAP" id="MF_00460">
    <property type="entry name" value="UPF0125_RnfH"/>
    <property type="match status" value="1"/>
</dbReference>
<evidence type="ECO:0000256" key="2">
    <source>
        <dbReference type="HAMAP-Rule" id="MF_00460"/>
    </source>
</evidence>
<dbReference type="NCBIfam" id="NF002490">
    <property type="entry name" value="PRK01777.1"/>
    <property type="match status" value="1"/>
</dbReference>
<dbReference type="PANTHER" id="PTHR37483:SF1">
    <property type="entry name" value="UPF0125 PROTEIN RATB"/>
    <property type="match status" value="1"/>
</dbReference>